<accession>A0A0F9DWR8</accession>
<sequence>MKLKASIIIPTVRHGTIKYCVNRINETSKGIPYEIVVVSPYNMEVASFDNVKFIKE</sequence>
<protein>
    <recommendedName>
        <fullName evidence="2">Glycosyltransferase 2-like domain-containing protein</fullName>
    </recommendedName>
</protein>
<dbReference type="EMBL" id="LAZR01029901">
    <property type="protein sequence ID" value="KKL58216.1"/>
    <property type="molecule type" value="Genomic_DNA"/>
</dbReference>
<feature type="non-terminal residue" evidence="1">
    <location>
        <position position="56"/>
    </location>
</feature>
<dbReference type="AlphaFoldDB" id="A0A0F9DWR8"/>
<proteinExistence type="predicted"/>
<evidence type="ECO:0000313" key="1">
    <source>
        <dbReference type="EMBL" id="KKL58216.1"/>
    </source>
</evidence>
<reference evidence="1" key="1">
    <citation type="journal article" date="2015" name="Nature">
        <title>Complex archaea that bridge the gap between prokaryotes and eukaryotes.</title>
        <authorList>
            <person name="Spang A."/>
            <person name="Saw J.H."/>
            <person name="Jorgensen S.L."/>
            <person name="Zaremba-Niedzwiedzka K."/>
            <person name="Martijn J."/>
            <person name="Lind A.E."/>
            <person name="van Eijk R."/>
            <person name="Schleper C."/>
            <person name="Guy L."/>
            <person name="Ettema T.J."/>
        </authorList>
    </citation>
    <scope>NUCLEOTIDE SEQUENCE</scope>
</reference>
<organism evidence="1">
    <name type="scientific">marine sediment metagenome</name>
    <dbReference type="NCBI Taxonomy" id="412755"/>
    <lineage>
        <taxon>unclassified sequences</taxon>
        <taxon>metagenomes</taxon>
        <taxon>ecological metagenomes</taxon>
    </lineage>
</organism>
<gene>
    <name evidence="1" type="ORF">LCGC14_2227570</name>
</gene>
<evidence type="ECO:0008006" key="2">
    <source>
        <dbReference type="Google" id="ProtNLM"/>
    </source>
</evidence>
<name>A0A0F9DWR8_9ZZZZ</name>
<comment type="caution">
    <text evidence="1">The sequence shown here is derived from an EMBL/GenBank/DDBJ whole genome shotgun (WGS) entry which is preliminary data.</text>
</comment>